<keyword evidence="4 12" id="KW-0547">Nucleotide-binding</keyword>
<dbReference type="GO" id="GO:0006269">
    <property type="term" value="P:DNA replication, synthesis of primer"/>
    <property type="evidence" value="ECO:0007669"/>
    <property type="project" value="UniProtKB-KW"/>
</dbReference>
<evidence type="ECO:0000256" key="12">
    <source>
        <dbReference type="HAMAP-Rule" id="MF_00983"/>
    </source>
</evidence>
<dbReference type="InterPro" id="IPR011545">
    <property type="entry name" value="DEAD/DEAH_box_helicase_dom"/>
</dbReference>
<dbReference type="GO" id="GO:0016887">
    <property type="term" value="F:ATP hydrolysis activity"/>
    <property type="evidence" value="ECO:0007669"/>
    <property type="project" value="RHEA"/>
</dbReference>
<evidence type="ECO:0000256" key="2">
    <source>
        <dbReference type="ARBA" id="ARBA00022705"/>
    </source>
</evidence>
<proteinExistence type="inferred from homology"/>
<dbReference type="Pfam" id="PF18319">
    <property type="entry name" value="Zn_ribbon_PriA"/>
    <property type="match status" value="1"/>
</dbReference>
<comment type="similarity">
    <text evidence="12">Belongs to the helicase family. PriA subfamily.</text>
</comment>
<dbReference type="GO" id="GO:1990077">
    <property type="term" value="C:primosome complex"/>
    <property type="evidence" value="ECO:0007669"/>
    <property type="project" value="UniProtKB-UniRule"/>
</dbReference>
<keyword evidence="16" id="KW-1185">Reference proteome</keyword>
<feature type="binding site" evidence="12">
    <location>
        <position position="441"/>
    </location>
    <ligand>
        <name>Zn(2+)</name>
        <dbReference type="ChEBI" id="CHEBI:29105"/>
        <label>1</label>
    </ligand>
</feature>
<comment type="catalytic activity">
    <reaction evidence="11 12">
        <text>ATP + H2O = ADP + phosphate + H(+)</text>
        <dbReference type="Rhea" id="RHEA:13065"/>
        <dbReference type="ChEBI" id="CHEBI:15377"/>
        <dbReference type="ChEBI" id="CHEBI:15378"/>
        <dbReference type="ChEBI" id="CHEBI:30616"/>
        <dbReference type="ChEBI" id="CHEBI:43474"/>
        <dbReference type="ChEBI" id="CHEBI:456216"/>
        <dbReference type="EC" id="5.6.2.4"/>
    </reaction>
</comment>
<accession>A0A0Q3LWL7</accession>
<keyword evidence="1 12" id="KW-0639">Primosome</keyword>
<dbReference type="InterPro" id="IPR041222">
    <property type="entry name" value="PriA_3primeBD"/>
</dbReference>
<name>A0A0Q3LWL7_9HYPH</name>
<dbReference type="HAMAP" id="MF_00983">
    <property type="entry name" value="PriA"/>
    <property type="match status" value="1"/>
</dbReference>
<dbReference type="GO" id="GO:0006302">
    <property type="term" value="P:double-strand break repair"/>
    <property type="evidence" value="ECO:0007669"/>
    <property type="project" value="InterPro"/>
</dbReference>
<dbReference type="Proteomes" id="UP000051562">
    <property type="component" value="Unassembled WGS sequence"/>
</dbReference>
<feature type="binding site" evidence="12">
    <location>
        <position position="450"/>
    </location>
    <ligand>
        <name>Zn(2+)</name>
        <dbReference type="ChEBI" id="CHEBI:29105"/>
        <label>2</label>
    </ligand>
</feature>
<dbReference type="InterPro" id="IPR001650">
    <property type="entry name" value="Helicase_C-like"/>
</dbReference>
<evidence type="ECO:0000256" key="5">
    <source>
        <dbReference type="ARBA" id="ARBA00022801"/>
    </source>
</evidence>
<dbReference type="SMART" id="SM00487">
    <property type="entry name" value="DEXDc"/>
    <property type="match status" value="1"/>
</dbReference>
<evidence type="ECO:0000256" key="1">
    <source>
        <dbReference type="ARBA" id="ARBA00022515"/>
    </source>
</evidence>
<dbReference type="InterPro" id="IPR005259">
    <property type="entry name" value="PriA"/>
</dbReference>
<feature type="binding site" evidence="12">
    <location>
        <position position="444"/>
    </location>
    <ligand>
        <name>Zn(2+)</name>
        <dbReference type="ChEBI" id="CHEBI:29105"/>
        <label>1</label>
    </ligand>
</feature>
<dbReference type="RefSeq" id="WP_055730905.1">
    <property type="nucleotide sequence ID" value="NZ_LMAR01000093.1"/>
</dbReference>
<dbReference type="GO" id="GO:0005524">
    <property type="term" value="F:ATP binding"/>
    <property type="evidence" value="ECO:0007669"/>
    <property type="project" value="UniProtKB-UniRule"/>
</dbReference>
<dbReference type="STRING" id="53254.SAMN05660750_04792"/>
<dbReference type="FunFam" id="3.40.50.300:FF:000489">
    <property type="entry name" value="Primosome assembly protein PriA"/>
    <property type="match status" value="1"/>
</dbReference>
<comment type="cofactor">
    <cofactor evidence="12">
        <name>Zn(2+)</name>
        <dbReference type="ChEBI" id="CHEBI:29105"/>
    </cofactor>
    <text evidence="12">Binds 2 zinc ions per subunit.</text>
</comment>
<feature type="binding site" evidence="12">
    <location>
        <position position="484"/>
    </location>
    <ligand>
        <name>Zn(2+)</name>
        <dbReference type="ChEBI" id="CHEBI:29105"/>
        <label>1</label>
    </ligand>
</feature>
<feature type="binding site" evidence="12">
    <location>
        <position position="453"/>
    </location>
    <ligand>
        <name>Zn(2+)</name>
        <dbReference type="ChEBI" id="CHEBI:29105"/>
        <label>2</label>
    </ligand>
</feature>
<keyword evidence="10 12" id="KW-0413">Isomerase</keyword>
<dbReference type="PANTHER" id="PTHR30580">
    <property type="entry name" value="PRIMOSOMAL PROTEIN N"/>
    <property type="match status" value="1"/>
</dbReference>
<dbReference type="PROSITE" id="PS51192">
    <property type="entry name" value="HELICASE_ATP_BIND_1"/>
    <property type="match status" value="1"/>
</dbReference>
<evidence type="ECO:0000313" key="16">
    <source>
        <dbReference type="Proteomes" id="UP000051562"/>
    </source>
</evidence>
<comment type="subunit">
    <text evidence="12">Component of the replication restart primosome.</text>
</comment>
<organism evidence="15 16">
    <name type="scientific">Bosea thiooxidans</name>
    <dbReference type="NCBI Taxonomy" id="53254"/>
    <lineage>
        <taxon>Bacteria</taxon>
        <taxon>Pseudomonadati</taxon>
        <taxon>Pseudomonadota</taxon>
        <taxon>Alphaproteobacteria</taxon>
        <taxon>Hyphomicrobiales</taxon>
        <taxon>Boseaceae</taxon>
        <taxon>Bosea</taxon>
    </lineage>
</organism>
<feature type="binding site" evidence="12">
    <location>
        <position position="481"/>
    </location>
    <ligand>
        <name>Zn(2+)</name>
        <dbReference type="ChEBI" id="CHEBI:29105"/>
        <label>1</label>
    </ligand>
</feature>
<evidence type="ECO:0000256" key="4">
    <source>
        <dbReference type="ARBA" id="ARBA00022741"/>
    </source>
</evidence>
<evidence type="ECO:0000256" key="13">
    <source>
        <dbReference type="SAM" id="MobiDB-lite"/>
    </source>
</evidence>
<evidence type="ECO:0000256" key="3">
    <source>
        <dbReference type="ARBA" id="ARBA00022723"/>
    </source>
</evidence>
<feature type="region of interest" description="Disordered" evidence="13">
    <location>
        <begin position="115"/>
        <end position="136"/>
    </location>
</feature>
<comment type="caution">
    <text evidence="15">The sequence shown here is derived from an EMBL/GenBank/DDBJ whole genome shotgun (WGS) entry which is preliminary data.</text>
</comment>
<keyword evidence="7 12" id="KW-0862">Zinc</keyword>
<dbReference type="Pfam" id="PF18074">
    <property type="entry name" value="PriA_C"/>
    <property type="match status" value="1"/>
</dbReference>
<keyword evidence="9 12" id="KW-0238">DNA-binding</keyword>
<comment type="catalytic activity">
    <reaction evidence="12">
        <text>Couples ATP hydrolysis with the unwinding of duplex DNA by translocating in the 3'-5' direction.</text>
        <dbReference type="EC" id="5.6.2.4"/>
    </reaction>
</comment>
<evidence type="ECO:0000256" key="8">
    <source>
        <dbReference type="ARBA" id="ARBA00022840"/>
    </source>
</evidence>
<dbReference type="Gene3D" id="3.40.1440.60">
    <property type="entry name" value="PriA, 3(prime) DNA-binding domain"/>
    <property type="match status" value="1"/>
</dbReference>
<keyword evidence="2 12" id="KW-0235">DNA replication</keyword>
<dbReference type="InterPro" id="IPR041236">
    <property type="entry name" value="PriA_C"/>
</dbReference>
<dbReference type="Gene3D" id="3.40.50.300">
    <property type="entry name" value="P-loop containing nucleotide triphosphate hydrolases"/>
    <property type="match status" value="2"/>
</dbReference>
<dbReference type="GO" id="GO:0006310">
    <property type="term" value="P:DNA recombination"/>
    <property type="evidence" value="ECO:0007669"/>
    <property type="project" value="InterPro"/>
</dbReference>
<dbReference type="SMART" id="SM00490">
    <property type="entry name" value="HELICc"/>
    <property type="match status" value="1"/>
</dbReference>
<keyword evidence="5 12" id="KW-0378">Hydrolase</keyword>
<dbReference type="PANTHER" id="PTHR30580:SF0">
    <property type="entry name" value="PRIMOSOMAL PROTEIN N"/>
    <property type="match status" value="1"/>
</dbReference>
<dbReference type="InterPro" id="IPR027417">
    <property type="entry name" value="P-loop_NTPase"/>
</dbReference>
<feature type="binding site" evidence="12">
    <location>
        <position position="468"/>
    </location>
    <ligand>
        <name>Zn(2+)</name>
        <dbReference type="ChEBI" id="CHEBI:29105"/>
        <label>2</label>
    </ligand>
</feature>
<gene>
    <name evidence="12" type="primary">priA</name>
    <name evidence="15" type="ORF">ARD30_24945</name>
</gene>
<dbReference type="GO" id="GO:0008270">
    <property type="term" value="F:zinc ion binding"/>
    <property type="evidence" value="ECO:0007669"/>
    <property type="project" value="UniProtKB-UniRule"/>
</dbReference>
<dbReference type="Pfam" id="PF17764">
    <property type="entry name" value="PriA_3primeBD"/>
    <property type="match status" value="1"/>
</dbReference>
<dbReference type="EC" id="5.6.2.4" evidence="12"/>
<comment type="function">
    <text evidence="12">Initiates the restart of stalled replication forks, which reloads the replicative helicase on sites other than the origin of replication. Recognizes and binds to abandoned replication forks and remodels them to uncover a helicase loading site. Promotes assembly of the primosome at these replication forks.</text>
</comment>
<evidence type="ECO:0000256" key="11">
    <source>
        <dbReference type="ARBA" id="ARBA00048988"/>
    </source>
</evidence>
<dbReference type="NCBIfam" id="NF004070">
    <property type="entry name" value="PRK05580.2-2"/>
    <property type="match status" value="1"/>
</dbReference>
<evidence type="ECO:0000256" key="7">
    <source>
        <dbReference type="ARBA" id="ARBA00022833"/>
    </source>
</evidence>
<dbReference type="SUPFAM" id="SSF52540">
    <property type="entry name" value="P-loop containing nucleoside triphosphate hydrolases"/>
    <property type="match status" value="2"/>
</dbReference>
<keyword evidence="3 12" id="KW-0479">Metal-binding</keyword>
<dbReference type="InterPro" id="IPR040498">
    <property type="entry name" value="PriA_CRR"/>
</dbReference>
<evidence type="ECO:0000256" key="9">
    <source>
        <dbReference type="ARBA" id="ARBA00023125"/>
    </source>
</evidence>
<evidence type="ECO:0000256" key="10">
    <source>
        <dbReference type="ARBA" id="ARBA00023235"/>
    </source>
</evidence>
<dbReference type="NCBIfam" id="TIGR00595">
    <property type="entry name" value="priA"/>
    <property type="match status" value="1"/>
</dbReference>
<dbReference type="GO" id="GO:0006270">
    <property type="term" value="P:DNA replication initiation"/>
    <property type="evidence" value="ECO:0007669"/>
    <property type="project" value="TreeGrafter"/>
</dbReference>
<reference evidence="15 16" key="1">
    <citation type="submission" date="2015-10" db="EMBL/GenBank/DDBJ databases">
        <title>Draft genome of Bosea thiooxidans.</title>
        <authorList>
            <person name="Wang X."/>
        </authorList>
    </citation>
    <scope>NUCLEOTIDE SEQUENCE [LARGE SCALE GENOMIC DNA]</scope>
    <source>
        <strain evidence="15 16">CGMCC 9174</strain>
    </source>
</reference>
<evidence type="ECO:0000259" key="14">
    <source>
        <dbReference type="PROSITE" id="PS51192"/>
    </source>
</evidence>
<dbReference type="InterPro" id="IPR014001">
    <property type="entry name" value="Helicase_ATP-bd"/>
</dbReference>
<dbReference type="CDD" id="cd17929">
    <property type="entry name" value="DEXHc_priA"/>
    <property type="match status" value="1"/>
</dbReference>
<evidence type="ECO:0000313" key="15">
    <source>
        <dbReference type="EMBL" id="KQK27769.1"/>
    </source>
</evidence>
<dbReference type="Pfam" id="PF00270">
    <property type="entry name" value="DEAD"/>
    <property type="match status" value="1"/>
</dbReference>
<dbReference type="InterPro" id="IPR042115">
    <property type="entry name" value="PriA_3primeBD_sf"/>
</dbReference>
<evidence type="ECO:0000256" key="6">
    <source>
        <dbReference type="ARBA" id="ARBA00022806"/>
    </source>
</evidence>
<keyword evidence="6 12" id="KW-0347">Helicase</keyword>
<dbReference type="GO" id="GO:0043138">
    <property type="term" value="F:3'-5' DNA helicase activity"/>
    <property type="evidence" value="ECO:0007669"/>
    <property type="project" value="UniProtKB-EC"/>
</dbReference>
<dbReference type="EMBL" id="LMAR01000093">
    <property type="protein sequence ID" value="KQK27769.1"/>
    <property type="molecule type" value="Genomic_DNA"/>
</dbReference>
<protein>
    <recommendedName>
        <fullName evidence="12">Replication restart protein PriA</fullName>
    </recommendedName>
    <alternativeName>
        <fullName evidence="12">ATP-dependent DNA helicase PriA</fullName>
        <ecNumber evidence="12">5.6.2.4</ecNumber>
    </alternativeName>
    <alternativeName>
        <fullName evidence="12">DNA 3'-5' helicase PriA</fullName>
    </alternativeName>
</protein>
<sequence>MAQFDLIDDTEETGQGGTVDVLIPLGLDQAYSYAVPAGLVLKPGDVVQVPLGPRETVGVVWDVGSGRGGNLKKVSGKYDMPPLDPALRKLVDWVAWYTLAPKGSVLALALRRQPDDTPERPKLGVRLAGPPPGRMTPARARAIAAAEGGLLIAKSALAEAASVSAAVIDSLVDAGTFVVEPLPREAIAARPDPDHAVPELSEGQGEVAQALVASVQAKAFSVSLLEGVTGSGKTEVYFEAVAEAIRQGRQSLILMPEIALTAQFIDRFEARFGVKPGLWHSAVSGRRRERLQAAIASGEAKVVAGARSALFLPYSDLGLIVVDEEHESAYKQEDGVSYHARDMAVVRGRIENAPIVLASATPSLETRVNAERGRYAHLKLPERFGGRELPELGLVDLRRDKPERGRWLSGALIKAVEANLEAKEQSLLFLNRRGYAPLTLCRDCGHRFQCPNCTAWLVDHRFRRALVCHHCGHVERRPYECPACHQPESLIACGPGVERLAEEVATLFPQARSIVLSSDFPGGTERLKQELMAVAEGEFDIVIGTQLVAKGHNFPGMTLVGVIDADLGLTSGDPRAAERTFQALRQVTGRAGRGEKPGRALLQTHDPEHPVLKALISGDPERFYAAEEASREAAGLPPFGRLAALIVSANSQAEAESHARALARSAEAGDGIMVLGPAEAPLAVLRGRHRMRLIVKTAREINLQDYLRGWLKRAPRPKGSVRVAVDVDPQSFL</sequence>
<dbReference type="AlphaFoldDB" id="A0A0Q3LWL7"/>
<feature type="domain" description="Helicase ATP-binding" evidence="14">
    <location>
        <begin position="214"/>
        <end position="380"/>
    </location>
</feature>
<feature type="binding site" evidence="12">
    <location>
        <position position="471"/>
    </location>
    <ligand>
        <name>Zn(2+)</name>
        <dbReference type="ChEBI" id="CHEBI:29105"/>
        <label>2</label>
    </ligand>
</feature>
<keyword evidence="8 12" id="KW-0067">ATP-binding</keyword>
<dbReference type="GO" id="GO:0003677">
    <property type="term" value="F:DNA binding"/>
    <property type="evidence" value="ECO:0007669"/>
    <property type="project" value="UniProtKB-UniRule"/>
</dbReference>